<evidence type="ECO:0000313" key="6">
    <source>
        <dbReference type="Proteomes" id="UP000283576"/>
    </source>
</evidence>
<evidence type="ECO:0000313" key="3">
    <source>
        <dbReference type="EMBL" id="RIL43613.1"/>
    </source>
</evidence>
<protein>
    <recommendedName>
        <fullName evidence="8">DUF340 domain-containing protein</fullName>
    </recommendedName>
</protein>
<evidence type="ECO:0000256" key="1">
    <source>
        <dbReference type="SAM" id="Phobius"/>
    </source>
</evidence>
<evidence type="ECO:0000313" key="4">
    <source>
        <dbReference type="EMBL" id="SUM35302.1"/>
    </source>
</evidence>
<reference evidence="4 5" key="2">
    <citation type="submission" date="2018-06" db="EMBL/GenBank/DDBJ databases">
        <authorList>
            <consortium name="Pathogen Informatics"/>
            <person name="Doyle S."/>
        </authorList>
    </citation>
    <scope>NUCLEOTIDE SEQUENCE [LARGE SCALE GENOMIC DNA]</scope>
    <source>
        <strain evidence="4 5">NCTC12195</strain>
    </source>
</reference>
<reference evidence="2 7" key="3">
    <citation type="submission" date="2019-07" db="EMBL/GenBank/DDBJ databases">
        <title>Whole genome shotgun sequence of Staphylococcus gallinarum NBRC 109767.</title>
        <authorList>
            <person name="Hosoyama A."/>
            <person name="Uohara A."/>
            <person name="Ohji S."/>
            <person name="Ichikawa N."/>
        </authorList>
    </citation>
    <scope>NUCLEOTIDE SEQUENCE [LARGE SCALE GENOMIC DNA]</scope>
    <source>
        <strain evidence="2 7">NBRC 109767</strain>
    </source>
</reference>
<feature type="transmembrane region" description="Helical" evidence="1">
    <location>
        <begin position="92"/>
        <end position="111"/>
    </location>
</feature>
<dbReference type="GeneID" id="93844005"/>
<name>A0A0D0SDK5_STAGA</name>
<evidence type="ECO:0000313" key="5">
    <source>
        <dbReference type="Proteomes" id="UP000255277"/>
    </source>
</evidence>
<dbReference type="EMBL" id="UHDK01000001">
    <property type="protein sequence ID" value="SUM35302.1"/>
    <property type="molecule type" value="Genomic_DNA"/>
</dbReference>
<dbReference type="EMBL" id="BKAX01000004">
    <property type="protein sequence ID" value="GEQ06154.1"/>
    <property type="molecule type" value="Genomic_DNA"/>
</dbReference>
<keyword evidence="1" id="KW-0812">Transmembrane</keyword>
<keyword evidence="1" id="KW-1133">Transmembrane helix</keyword>
<dbReference type="Proteomes" id="UP000321057">
    <property type="component" value="Unassembled WGS sequence"/>
</dbReference>
<feature type="transmembrane region" description="Helical" evidence="1">
    <location>
        <begin position="6"/>
        <end position="25"/>
    </location>
</feature>
<dbReference type="Proteomes" id="UP000283576">
    <property type="component" value="Unassembled WGS sequence"/>
</dbReference>
<organism evidence="3 6">
    <name type="scientific">Staphylococcus gallinarum</name>
    <dbReference type="NCBI Taxonomy" id="1293"/>
    <lineage>
        <taxon>Bacteria</taxon>
        <taxon>Bacillati</taxon>
        <taxon>Bacillota</taxon>
        <taxon>Bacilli</taxon>
        <taxon>Bacillales</taxon>
        <taxon>Staphylococcaceae</taxon>
        <taxon>Staphylococcus</taxon>
    </lineage>
</organism>
<evidence type="ECO:0000313" key="7">
    <source>
        <dbReference type="Proteomes" id="UP000321057"/>
    </source>
</evidence>
<evidence type="ECO:0000313" key="2">
    <source>
        <dbReference type="EMBL" id="GEQ06154.1"/>
    </source>
</evidence>
<sequence length="150" mass="16267">MTSKYLDWFLTLIVVGFISLISNWIGQSIMPFKALPGILSLMFIAFIGLILHQLLPFNVPSIAYIGIIGLILTIPGMPGSSYIVKWTEQVELLSLATPVVAYAGVSIGSSWVDFAKLGWKTVIIGIVMLISTYLGAALVAEIILRIQGLV</sequence>
<gene>
    <name evidence="3" type="ORF">BUZ01_03060</name>
    <name evidence="4" type="ORF">NCTC12195_04832</name>
    <name evidence="2" type="ORF">SGA02_19820</name>
</gene>
<feature type="transmembrane region" description="Helical" evidence="1">
    <location>
        <begin position="123"/>
        <end position="144"/>
    </location>
</feature>
<dbReference type="OrthoDB" id="6443879at2"/>
<evidence type="ECO:0008006" key="8">
    <source>
        <dbReference type="Google" id="ProtNLM"/>
    </source>
</evidence>
<dbReference type="EMBL" id="QXRZ01000002">
    <property type="protein sequence ID" value="RIL43613.1"/>
    <property type="molecule type" value="Genomic_DNA"/>
</dbReference>
<reference evidence="3 6" key="1">
    <citation type="journal article" date="2016" name="Front. Microbiol.">
        <title>Comprehensive Phylogenetic Analysis of Bovine Non-aureus Staphylococci Species Based on Whole-Genome Sequencing.</title>
        <authorList>
            <person name="Naushad S."/>
            <person name="Barkema H.W."/>
            <person name="Luby C."/>
            <person name="Condas L.A."/>
            <person name="Nobrega D.B."/>
            <person name="Carson D.A."/>
            <person name="De Buck J."/>
        </authorList>
    </citation>
    <scope>NUCLEOTIDE SEQUENCE [LARGE SCALE GENOMIC DNA]</scope>
    <source>
        <strain evidence="3 6">SNUC 1388</strain>
    </source>
</reference>
<dbReference type="Proteomes" id="UP000255277">
    <property type="component" value="Unassembled WGS sequence"/>
</dbReference>
<dbReference type="RefSeq" id="WP_042740512.1">
    <property type="nucleotide sequence ID" value="NZ_BKAX01000004.1"/>
</dbReference>
<accession>A0A0D0SDK5</accession>
<feature type="transmembrane region" description="Helical" evidence="1">
    <location>
        <begin position="61"/>
        <end position="80"/>
    </location>
</feature>
<keyword evidence="1" id="KW-0472">Membrane</keyword>
<dbReference type="AlphaFoldDB" id="A0A0D0SDK5"/>
<feature type="transmembrane region" description="Helical" evidence="1">
    <location>
        <begin position="37"/>
        <end position="55"/>
    </location>
</feature>
<keyword evidence="7" id="KW-1185">Reference proteome</keyword>
<proteinExistence type="predicted"/>